<comment type="caution">
    <text evidence="3">The sequence shown here is derived from an EMBL/GenBank/DDBJ whole genome shotgun (WGS) entry which is preliminary data.</text>
</comment>
<feature type="domain" description="Rhamnogalacturonase A/B/Epimerase-like pectate lyase" evidence="2">
    <location>
        <begin position="59"/>
        <end position="283"/>
    </location>
</feature>
<dbReference type="STRING" id="1245745.A0A0A2VZ64"/>
<dbReference type="Gene3D" id="2.160.20.10">
    <property type="entry name" value="Single-stranded right-handed beta-helix, Pectin lyase-like"/>
    <property type="match status" value="2"/>
</dbReference>
<dbReference type="Pfam" id="PF12708">
    <property type="entry name" value="Pect-lyase_RHGA_epim"/>
    <property type="match status" value="2"/>
</dbReference>
<sequence>MGLGSIFTASLLALSAFSPVSAAPSSSTDSLEARTSSSWWLSSIKRQGSVPSNSNFTVFRNVKDYGARGDGTTDDTAAINAAITAGNRCGRGCDSSTTTPALVYFPKGTYVVSKPIIQYYYTQLVGDAVDIPTIKSSANFQGIAVIDSNPYADGGVNWYTNQNNFFRHIRNFKIDITAQGKSTGTGLHWQVAQATSLQNIQFDMIKDKSSDNKQQGIFTENGSGGFMSDLTFNGGNLGVFWGAQQFTTRNLKFNGCRTAIYMNWNWAWTFHGLNIDSCDIGLDMSSNGQDQQQVGAVLVQDSVFSNTPVGIASRYRTSQNGTSGTLIVDNVDFSKNCPAAVKNPQTNDIILDGNTKVQSWVQGRAYKGNSGSAVQATQSPVTKPDALLDSSGNIFTRPKPQYNDVDVSKFVSVKSKGAKGDGVTDDTAAIQAAFDSIGGDQIVYFDHGNYVVTDTVKVPKNVKVVGEIWPVIFAGGNSNFQDQSNPKPVFQVGNPGDVGTVEMQDIIFSTMGPQPGAILMEFNVAGQDKGAAGLWDLHFRVGGFEGTKLQSNQCSKNPQKLSPPKPECIGAFMLMHITSQASAYLENTWFWVADHELDLGDHNQINIYNGRGILIESTKGAWLWGTSSEHSVLSNYQLTKAKNVYMGLIQTETAYMQGNPDAKVPFKYNAKYSDPDFSNCTGPKCARTWGLRAVDSSDILIYGAGLYSFFDNYDQKCVNGNDCQDHILDIQNSSVHIFGLATKSSINMVTLNNQPAALDKDNRNNFCAALASFSP</sequence>
<name>A0A0A2VZ64_BEABA</name>
<evidence type="ECO:0000313" key="3">
    <source>
        <dbReference type="EMBL" id="KGQ12953.1"/>
    </source>
</evidence>
<evidence type="ECO:0000313" key="4">
    <source>
        <dbReference type="Proteomes" id="UP000030106"/>
    </source>
</evidence>
<dbReference type="SUPFAM" id="SSF51126">
    <property type="entry name" value="Pectin lyase-like"/>
    <property type="match status" value="2"/>
</dbReference>
<proteinExistence type="predicted"/>
<dbReference type="AlphaFoldDB" id="A0A0A2VZ64"/>
<keyword evidence="1" id="KW-0732">Signal</keyword>
<protein>
    <submittedName>
        <fullName evidence="3">Glucan 1,3-beta-glucosidase</fullName>
    </submittedName>
</protein>
<evidence type="ECO:0000256" key="1">
    <source>
        <dbReference type="SAM" id="SignalP"/>
    </source>
</evidence>
<dbReference type="OrthoDB" id="1046782at2759"/>
<dbReference type="PANTHER" id="PTHR33928:SF2">
    <property type="entry name" value="PECTATE LYASE SUPERFAMILY PROTEIN DOMAIN-CONTAINING PROTEIN-RELATED"/>
    <property type="match status" value="1"/>
</dbReference>
<organism evidence="3 4">
    <name type="scientific">Beauveria bassiana D1-5</name>
    <dbReference type="NCBI Taxonomy" id="1245745"/>
    <lineage>
        <taxon>Eukaryota</taxon>
        <taxon>Fungi</taxon>
        <taxon>Dikarya</taxon>
        <taxon>Ascomycota</taxon>
        <taxon>Pezizomycotina</taxon>
        <taxon>Sordariomycetes</taxon>
        <taxon>Hypocreomycetidae</taxon>
        <taxon>Hypocreales</taxon>
        <taxon>Cordycipitaceae</taxon>
        <taxon>Beauveria</taxon>
    </lineage>
</organism>
<evidence type="ECO:0000259" key="2">
    <source>
        <dbReference type="Pfam" id="PF12708"/>
    </source>
</evidence>
<dbReference type="EMBL" id="ANFO01000070">
    <property type="protein sequence ID" value="KGQ12953.1"/>
    <property type="molecule type" value="Genomic_DNA"/>
</dbReference>
<dbReference type="InterPro" id="IPR024535">
    <property type="entry name" value="RHGA/B-epi-like_pectate_lyase"/>
</dbReference>
<dbReference type="InterPro" id="IPR012334">
    <property type="entry name" value="Pectin_lyas_fold"/>
</dbReference>
<dbReference type="FunFam" id="2.160.20.10:FF:000023">
    <property type="entry name" value="Exo-beta-1,3-glucanase Exg0"/>
    <property type="match status" value="1"/>
</dbReference>
<dbReference type="GO" id="GO:0004650">
    <property type="term" value="F:polygalacturonase activity"/>
    <property type="evidence" value="ECO:0007669"/>
    <property type="project" value="InterPro"/>
</dbReference>
<dbReference type="InterPro" id="IPR011050">
    <property type="entry name" value="Pectin_lyase_fold/virulence"/>
</dbReference>
<feature type="chain" id="PRO_5001996192" evidence="1">
    <location>
        <begin position="23"/>
        <end position="775"/>
    </location>
</feature>
<dbReference type="Proteomes" id="UP000030106">
    <property type="component" value="Unassembled WGS sequence"/>
</dbReference>
<accession>A0A0A2VZ64</accession>
<dbReference type="PANTHER" id="PTHR33928">
    <property type="entry name" value="POLYGALACTURONASE QRT3"/>
    <property type="match status" value="1"/>
</dbReference>
<dbReference type="InterPro" id="IPR039279">
    <property type="entry name" value="QRT3-like"/>
</dbReference>
<dbReference type="eggNOG" id="ENOG502QV54">
    <property type="taxonomic scope" value="Eukaryota"/>
</dbReference>
<feature type="signal peptide" evidence="1">
    <location>
        <begin position="1"/>
        <end position="22"/>
    </location>
</feature>
<gene>
    <name evidence="3" type="ORF">BBAD15_g1308</name>
</gene>
<dbReference type="HOGENOM" id="CLU_002540_2_1_1"/>
<feature type="domain" description="Rhamnogalacturonase A/B/Epimerase-like pectate lyase" evidence="2">
    <location>
        <begin position="410"/>
        <end position="478"/>
    </location>
</feature>
<dbReference type="CDD" id="cd23668">
    <property type="entry name" value="GH55_beta13glucanase-like"/>
    <property type="match status" value="1"/>
</dbReference>
<reference evidence="3 4" key="1">
    <citation type="submission" date="2012-10" db="EMBL/GenBank/DDBJ databases">
        <title>Genome sequencing and analysis of entomopathogenic fungi Beauveria bassiana D1-5.</title>
        <authorList>
            <person name="Li Q."/>
            <person name="Wang L."/>
            <person name="Zhang Z."/>
            <person name="Wang Q."/>
            <person name="Ren J."/>
            <person name="Wang M."/>
            <person name="Xu W."/>
            <person name="Wang J."/>
            <person name="Lu Y."/>
            <person name="Du Q."/>
            <person name="Sun Z."/>
        </authorList>
    </citation>
    <scope>NUCLEOTIDE SEQUENCE [LARGE SCALE GENOMIC DNA]</scope>
    <source>
        <strain evidence="3 4">D1-5</strain>
    </source>
</reference>